<name>A0ABR0ACX9_9CRUS</name>
<evidence type="ECO:0000313" key="2">
    <source>
        <dbReference type="EMBL" id="KAK4022967.1"/>
    </source>
</evidence>
<reference evidence="2 3" key="1">
    <citation type="journal article" date="2023" name="Nucleic Acids Res.">
        <title>The hologenome of Daphnia magna reveals possible DNA methylation and microbiome-mediated evolution of the host genome.</title>
        <authorList>
            <person name="Chaturvedi A."/>
            <person name="Li X."/>
            <person name="Dhandapani V."/>
            <person name="Marshall H."/>
            <person name="Kissane S."/>
            <person name="Cuenca-Cambronero M."/>
            <person name="Asole G."/>
            <person name="Calvet F."/>
            <person name="Ruiz-Romero M."/>
            <person name="Marangio P."/>
            <person name="Guigo R."/>
            <person name="Rago D."/>
            <person name="Mirbahai L."/>
            <person name="Eastwood N."/>
            <person name="Colbourne J.K."/>
            <person name="Zhou J."/>
            <person name="Mallon E."/>
            <person name="Orsini L."/>
        </authorList>
    </citation>
    <scope>NUCLEOTIDE SEQUENCE [LARGE SCALE GENOMIC DNA]</scope>
    <source>
        <strain evidence="2">LRV0_1</strain>
    </source>
</reference>
<accession>A0ABR0ACX9</accession>
<keyword evidence="3" id="KW-1185">Reference proteome</keyword>
<protein>
    <submittedName>
        <fullName evidence="2">Uncharacterized protein</fullName>
    </submittedName>
</protein>
<comment type="caution">
    <text evidence="2">The sequence shown here is derived from an EMBL/GenBank/DDBJ whole genome shotgun (WGS) entry which is preliminary data.</text>
</comment>
<gene>
    <name evidence="2" type="ORF">OUZ56_008409</name>
</gene>
<dbReference type="Proteomes" id="UP001234178">
    <property type="component" value="Unassembled WGS sequence"/>
</dbReference>
<feature type="region of interest" description="Disordered" evidence="1">
    <location>
        <begin position="175"/>
        <end position="219"/>
    </location>
</feature>
<evidence type="ECO:0000256" key="1">
    <source>
        <dbReference type="SAM" id="MobiDB-lite"/>
    </source>
</evidence>
<dbReference type="EMBL" id="JAOYFB010000037">
    <property type="protein sequence ID" value="KAK4022967.1"/>
    <property type="molecule type" value="Genomic_DNA"/>
</dbReference>
<organism evidence="2 3">
    <name type="scientific">Daphnia magna</name>
    <dbReference type="NCBI Taxonomy" id="35525"/>
    <lineage>
        <taxon>Eukaryota</taxon>
        <taxon>Metazoa</taxon>
        <taxon>Ecdysozoa</taxon>
        <taxon>Arthropoda</taxon>
        <taxon>Crustacea</taxon>
        <taxon>Branchiopoda</taxon>
        <taxon>Diplostraca</taxon>
        <taxon>Cladocera</taxon>
        <taxon>Anomopoda</taxon>
        <taxon>Daphniidae</taxon>
        <taxon>Daphnia</taxon>
    </lineage>
</organism>
<evidence type="ECO:0000313" key="3">
    <source>
        <dbReference type="Proteomes" id="UP001234178"/>
    </source>
</evidence>
<proteinExistence type="predicted"/>
<feature type="compositionally biased region" description="Polar residues" evidence="1">
    <location>
        <begin position="206"/>
        <end position="219"/>
    </location>
</feature>
<sequence length="219" mass="24886">MDVHHDMTPDELRRVFHVDSHDQVPNYEVINLRSRVRRDAERDIRHVDLSAFGTRYNLRLERNEQLLRGGNKVRVWVADSPSADQMDGNRTQFGGITLEELPQRDLATCRVPLRKTLALSGVVQIDSSSLCPADVGWTGVQVKTHFFCFDSPFASVRYEAEFGLESFLTFHDTPRNSPSLRLSEGTAAQKLEKEESESGPPFALSRFQNDNKNWTASAH</sequence>